<proteinExistence type="inferred from homology"/>
<dbReference type="GeneTree" id="ENSGT01150000287000"/>
<evidence type="ECO:0000256" key="3">
    <source>
        <dbReference type="ARBA" id="ARBA00010343"/>
    </source>
</evidence>
<dbReference type="Ensembl" id="ENSGMOT00000017110.2">
    <property type="protein sequence ID" value="ENSGMOP00000016691.2"/>
    <property type="gene ID" value="ENSGMOG00000015578.2"/>
</dbReference>
<dbReference type="InterPro" id="IPR000164">
    <property type="entry name" value="Histone_H3/CENP-A"/>
</dbReference>
<dbReference type="PRINTS" id="PR00622">
    <property type="entry name" value="HISTONEH3"/>
</dbReference>
<keyword evidence="4" id="KW-0158">Chromosome</keyword>
<dbReference type="InterPro" id="IPR007125">
    <property type="entry name" value="H2A/H2B/H3"/>
</dbReference>
<feature type="domain" description="Core Histone H2A/H2B/H3" evidence="9">
    <location>
        <begin position="45"/>
        <end position="133"/>
    </location>
</feature>
<dbReference type="Gene3D" id="1.10.20.10">
    <property type="entry name" value="Histone, subunit A"/>
    <property type="match status" value="1"/>
</dbReference>
<dbReference type="PROSITE" id="PS00959">
    <property type="entry name" value="HISTONE_H3_2"/>
    <property type="match status" value="1"/>
</dbReference>
<dbReference type="InterPro" id="IPR009072">
    <property type="entry name" value="Histone-fold"/>
</dbReference>
<evidence type="ECO:0000256" key="4">
    <source>
        <dbReference type="ARBA" id="ARBA00022454"/>
    </source>
</evidence>
<dbReference type="Proteomes" id="UP000694546">
    <property type="component" value="Chromosome 22"/>
</dbReference>
<dbReference type="GO" id="GO:0000786">
    <property type="term" value="C:nucleosome"/>
    <property type="evidence" value="ECO:0007669"/>
    <property type="project" value="UniProtKB-KW"/>
</dbReference>
<evidence type="ECO:0000256" key="8">
    <source>
        <dbReference type="SAM" id="MobiDB-lite"/>
    </source>
</evidence>
<dbReference type="OMA" id="MRWQVYA"/>
<evidence type="ECO:0000256" key="6">
    <source>
        <dbReference type="ARBA" id="ARBA00023242"/>
    </source>
</evidence>
<keyword evidence="7" id="KW-0544">Nucleosome core</keyword>
<name>A0A8C4ZLV4_GADMO</name>
<dbReference type="SMART" id="SM00428">
    <property type="entry name" value="H3"/>
    <property type="match status" value="1"/>
</dbReference>
<reference evidence="10" key="1">
    <citation type="submission" date="2025-08" db="UniProtKB">
        <authorList>
            <consortium name="Ensembl"/>
        </authorList>
    </citation>
    <scope>IDENTIFICATION</scope>
</reference>
<comment type="subcellular location">
    <subcellularLocation>
        <location evidence="2">Chromosome</location>
    </subcellularLocation>
    <subcellularLocation>
        <location evidence="1">Nucleus</location>
    </subcellularLocation>
</comment>
<evidence type="ECO:0000313" key="10">
    <source>
        <dbReference type="Ensembl" id="ENSGMOP00000016691.2"/>
    </source>
</evidence>
<gene>
    <name evidence="10" type="primary">LOC115536186</name>
</gene>
<accession>A0A8C4ZLV4</accession>
<dbReference type="PANTHER" id="PTHR45810:SF17">
    <property type="entry name" value="HISTONE H3-LIKE CENTROMERIC PROTEIN A"/>
    <property type="match status" value="1"/>
</dbReference>
<feature type="region of interest" description="Disordered" evidence="8">
    <location>
        <begin position="1"/>
        <end position="41"/>
    </location>
</feature>
<dbReference type="PANTHER" id="PTHR45810">
    <property type="entry name" value="HISTONE H3.2"/>
    <property type="match status" value="1"/>
</dbReference>
<dbReference type="GO" id="GO:0030527">
    <property type="term" value="F:structural constituent of chromatin"/>
    <property type="evidence" value="ECO:0007669"/>
    <property type="project" value="InterPro"/>
</dbReference>
<dbReference type="SUPFAM" id="SSF47113">
    <property type="entry name" value="Histone-fold"/>
    <property type="match status" value="1"/>
</dbReference>
<dbReference type="GO" id="GO:0046982">
    <property type="term" value="F:protein heterodimerization activity"/>
    <property type="evidence" value="ECO:0007669"/>
    <property type="project" value="InterPro"/>
</dbReference>
<evidence type="ECO:0000256" key="2">
    <source>
        <dbReference type="ARBA" id="ARBA00004286"/>
    </source>
</evidence>
<dbReference type="RefSeq" id="XP_030203789.1">
    <property type="nucleotide sequence ID" value="XM_030347929.1"/>
</dbReference>
<dbReference type="CDD" id="cd22911">
    <property type="entry name" value="HFD_H3"/>
    <property type="match status" value="1"/>
</dbReference>
<keyword evidence="5" id="KW-0238">DNA-binding</keyword>
<dbReference type="GeneID" id="115536186"/>
<protein>
    <submittedName>
        <fullName evidence="10">Histone H3-like centromeric protein A</fullName>
    </submittedName>
</protein>
<evidence type="ECO:0000256" key="7">
    <source>
        <dbReference type="ARBA" id="ARBA00023269"/>
    </source>
</evidence>
<evidence type="ECO:0000259" key="9">
    <source>
        <dbReference type="Pfam" id="PF00125"/>
    </source>
</evidence>
<dbReference type="GO" id="GO:0005634">
    <property type="term" value="C:nucleus"/>
    <property type="evidence" value="ECO:0007669"/>
    <property type="project" value="UniProtKB-SubCell"/>
</dbReference>
<evidence type="ECO:0000256" key="5">
    <source>
        <dbReference type="ARBA" id="ARBA00023125"/>
    </source>
</evidence>
<keyword evidence="11" id="KW-1185">Reference proteome</keyword>
<feature type="compositionally biased region" description="Basic residues" evidence="8">
    <location>
        <begin position="8"/>
        <end position="19"/>
    </location>
</feature>
<evidence type="ECO:0000313" key="11">
    <source>
        <dbReference type="Proteomes" id="UP000694546"/>
    </source>
</evidence>
<keyword evidence="6" id="KW-0539">Nucleus</keyword>
<dbReference type="GO" id="GO:0003677">
    <property type="term" value="F:DNA binding"/>
    <property type="evidence" value="ECO:0007669"/>
    <property type="project" value="UniProtKB-KW"/>
</dbReference>
<dbReference type="Pfam" id="PF00125">
    <property type="entry name" value="Histone"/>
    <property type="match status" value="1"/>
</dbReference>
<comment type="similarity">
    <text evidence="3">Belongs to the histone H3 family.</text>
</comment>
<evidence type="ECO:0000256" key="1">
    <source>
        <dbReference type="ARBA" id="ARBA00004123"/>
    </source>
</evidence>
<reference evidence="10" key="2">
    <citation type="submission" date="2025-09" db="UniProtKB">
        <authorList>
            <consortium name="Ensembl"/>
        </authorList>
    </citation>
    <scope>IDENTIFICATION</scope>
</reference>
<dbReference type="AlphaFoldDB" id="A0A8C4ZLV4"/>
<dbReference type="OrthoDB" id="842664at2759"/>
<organism evidence="10 11">
    <name type="scientific">Gadus morhua</name>
    <name type="common">Atlantic cod</name>
    <dbReference type="NCBI Taxonomy" id="8049"/>
    <lineage>
        <taxon>Eukaryota</taxon>
        <taxon>Metazoa</taxon>
        <taxon>Chordata</taxon>
        <taxon>Craniata</taxon>
        <taxon>Vertebrata</taxon>
        <taxon>Euteleostomi</taxon>
        <taxon>Actinopterygii</taxon>
        <taxon>Neopterygii</taxon>
        <taxon>Teleostei</taxon>
        <taxon>Neoteleostei</taxon>
        <taxon>Acanthomorphata</taxon>
        <taxon>Zeiogadaria</taxon>
        <taxon>Gadariae</taxon>
        <taxon>Gadiformes</taxon>
        <taxon>Gadoidei</taxon>
        <taxon>Gadidae</taxon>
        <taxon>Gadus</taxon>
    </lineage>
</organism>
<sequence length="138" mass="15772">MHHDSSALRRKGTTPRRRPPAQAPPKPPSEPPPSTPGRRRRRFRPGAKALMEIRKYQKSHALLLRKQPFARLVREVCESYSGKSLRWQVLALMALQEAAEAFLVMMLANANLCAIHAKRVTLFPRDLQLALRLRGMDM</sequence>
<feature type="compositionally biased region" description="Pro residues" evidence="8">
    <location>
        <begin position="21"/>
        <end position="35"/>
    </location>
</feature>